<evidence type="ECO:0000313" key="8">
    <source>
        <dbReference type="Proteomes" id="UP000189177"/>
    </source>
</evidence>
<dbReference type="CDD" id="cd02440">
    <property type="entry name" value="AdoMet_MTases"/>
    <property type="match status" value="1"/>
</dbReference>
<dbReference type="Pfam" id="PF02527">
    <property type="entry name" value="GidB"/>
    <property type="match status" value="1"/>
</dbReference>
<feature type="binding site" evidence="6">
    <location>
        <position position="77"/>
    </location>
    <ligand>
        <name>S-adenosyl-L-methionine</name>
        <dbReference type="ChEBI" id="CHEBI:59789"/>
    </ligand>
</feature>
<dbReference type="EC" id="2.1.1.170" evidence="6"/>
<comment type="function">
    <text evidence="6">Specifically methylates the N7 position of guanine in position 527 of 16S rRNA.</text>
</comment>
<sequence length="219" mass="24136">MANEDTWRAELARHAPAAGLTAPAVDALVTWLSQLERWNRVHNLSAVRDPQQMVSRHVFDSLSLRPWLHGQRILDVGTGAGLPGLILALADAYAPDGDAAANRRYCLLDSAAKRVRFLRHVIGLLRTENVEARHLRIEQFAPQTPFDTLVSRAFKAPAETLQRAGHLVAPQGRVLAMLGPADRAREALPPPWSYHAVEPVTIPGEHAPRHIAIIERTAP</sequence>
<dbReference type="RefSeq" id="WP_077244476.1">
    <property type="nucleotide sequence ID" value="NZ_MUZR01000035.1"/>
</dbReference>
<evidence type="ECO:0000256" key="6">
    <source>
        <dbReference type="HAMAP-Rule" id="MF_00074"/>
    </source>
</evidence>
<comment type="caution">
    <text evidence="7">The sequence shown here is derived from an EMBL/GenBank/DDBJ whole genome shotgun (WGS) entry which is preliminary data.</text>
</comment>
<organism evidence="7 8">
    <name type="scientific">Thioalkalivibrio halophilus</name>
    <dbReference type="NCBI Taxonomy" id="252474"/>
    <lineage>
        <taxon>Bacteria</taxon>
        <taxon>Pseudomonadati</taxon>
        <taxon>Pseudomonadota</taxon>
        <taxon>Gammaproteobacteria</taxon>
        <taxon>Chromatiales</taxon>
        <taxon>Ectothiorhodospiraceae</taxon>
        <taxon>Thioalkalivibrio</taxon>
    </lineage>
</organism>
<evidence type="ECO:0000256" key="1">
    <source>
        <dbReference type="ARBA" id="ARBA00022490"/>
    </source>
</evidence>
<comment type="subcellular location">
    <subcellularLocation>
        <location evidence="6">Cytoplasm</location>
    </subcellularLocation>
</comment>
<evidence type="ECO:0000256" key="3">
    <source>
        <dbReference type="ARBA" id="ARBA00022603"/>
    </source>
</evidence>
<evidence type="ECO:0000313" key="7">
    <source>
        <dbReference type="EMBL" id="OOC09831.1"/>
    </source>
</evidence>
<keyword evidence="1 6" id="KW-0963">Cytoplasm</keyword>
<evidence type="ECO:0000256" key="5">
    <source>
        <dbReference type="ARBA" id="ARBA00022691"/>
    </source>
</evidence>
<name>A0A1V2ZXU3_9GAMM</name>
<keyword evidence="2 6" id="KW-0698">rRNA processing</keyword>
<evidence type="ECO:0000256" key="4">
    <source>
        <dbReference type="ARBA" id="ARBA00022679"/>
    </source>
</evidence>
<comment type="similarity">
    <text evidence="6">Belongs to the methyltransferase superfamily. RNA methyltransferase RsmG family.</text>
</comment>
<evidence type="ECO:0000256" key="2">
    <source>
        <dbReference type="ARBA" id="ARBA00022552"/>
    </source>
</evidence>
<dbReference type="InterPro" id="IPR029063">
    <property type="entry name" value="SAM-dependent_MTases_sf"/>
</dbReference>
<dbReference type="PANTHER" id="PTHR31760">
    <property type="entry name" value="S-ADENOSYL-L-METHIONINE-DEPENDENT METHYLTRANSFERASES SUPERFAMILY PROTEIN"/>
    <property type="match status" value="1"/>
</dbReference>
<comment type="catalytic activity">
    <reaction evidence="6">
        <text>guanosine(527) in 16S rRNA + S-adenosyl-L-methionine = N(7)-methylguanosine(527) in 16S rRNA + S-adenosyl-L-homocysteine</text>
        <dbReference type="Rhea" id="RHEA:42732"/>
        <dbReference type="Rhea" id="RHEA-COMP:10209"/>
        <dbReference type="Rhea" id="RHEA-COMP:10210"/>
        <dbReference type="ChEBI" id="CHEBI:57856"/>
        <dbReference type="ChEBI" id="CHEBI:59789"/>
        <dbReference type="ChEBI" id="CHEBI:74269"/>
        <dbReference type="ChEBI" id="CHEBI:74480"/>
        <dbReference type="EC" id="2.1.1.170"/>
    </reaction>
</comment>
<dbReference type="EMBL" id="MUZR01000035">
    <property type="protein sequence ID" value="OOC09831.1"/>
    <property type="molecule type" value="Genomic_DNA"/>
</dbReference>
<feature type="binding site" evidence="6">
    <location>
        <position position="82"/>
    </location>
    <ligand>
        <name>S-adenosyl-L-methionine</name>
        <dbReference type="ChEBI" id="CHEBI:59789"/>
    </ligand>
</feature>
<accession>A0A1V2ZXU3</accession>
<dbReference type="Proteomes" id="UP000189177">
    <property type="component" value="Unassembled WGS sequence"/>
</dbReference>
<dbReference type="InterPro" id="IPR003682">
    <property type="entry name" value="rRNA_ssu_MeTfrase_G"/>
</dbReference>
<dbReference type="OrthoDB" id="9808773at2"/>
<feature type="binding site" evidence="6">
    <location>
        <position position="152"/>
    </location>
    <ligand>
        <name>S-adenosyl-L-methionine</name>
        <dbReference type="ChEBI" id="CHEBI:59789"/>
    </ligand>
</feature>
<gene>
    <name evidence="6" type="primary">rsmG</name>
    <name evidence="7" type="ORF">B1A74_09425</name>
</gene>
<dbReference type="SUPFAM" id="SSF53335">
    <property type="entry name" value="S-adenosyl-L-methionine-dependent methyltransferases"/>
    <property type="match status" value="1"/>
</dbReference>
<reference evidence="7 8" key="1">
    <citation type="submission" date="2017-02" db="EMBL/GenBank/DDBJ databases">
        <title>Genomic diversity within the haloalkaliphilic genus Thioalkalivibrio.</title>
        <authorList>
            <person name="Ahn A.-C."/>
            <person name="Meier-Kolthoff J."/>
            <person name="Overmars L."/>
            <person name="Richter M."/>
            <person name="Woyke T."/>
            <person name="Sorokin D.Y."/>
            <person name="Muyzer G."/>
        </authorList>
    </citation>
    <scope>NUCLEOTIDE SEQUENCE [LARGE SCALE GENOMIC DNA]</scope>
    <source>
        <strain evidence="7 8">HL17</strain>
    </source>
</reference>
<comment type="caution">
    <text evidence="6">Lacks conserved residue(s) required for the propagation of feature annotation.</text>
</comment>
<keyword evidence="3 6" id="KW-0489">Methyltransferase</keyword>
<dbReference type="GO" id="GO:0070043">
    <property type="term" value="F:rRNA (guanine-N7-)-methyltransferase activity"/>
    <property type="evidence" value="ECO:0007669"/>
    <property type="project" value="UniProtKB-UniRule"/>
</dbReference>
<dbReference type="AlphaFoldDB" id="A0A1V2ZXU3"/>
<dbReference type="Gene3D" id="3.40.50.150">
    <property type="entry name" value="Vaccinia Virus protein VP39"/>
    <property type="match status" value="1"/>
</dbReference>
<dbReference type="PIRSF" id="PIRSF003078">
    <property type="entry name" value="GidB"/>
    <property type="match status" value="1"/>
</dbReference>
<protein>
    <recommendedName>
        <fullName evidence="6">Ribosomal RNA small subunit methyltransferase G</fullName>
        <ecNumber evidence="6">2.1.1.170</ecNumber>
    </recommendedName>
    <alternativeName>
        <fullName evidence="6">16S rRNA 7-methylguanosine methyltransferase</fullName>
        <shortName evidence="6">16S rRNA m7G methyltransferase</shortName>
    </alternativeName>
</protein>
<feature type="binding site" evidence="6">
    <location>
        <begin position="137"/>
        <end position="138"/>
    </location>
    <ligand>
        <name>S-adenosyl-L-methionine</name>
        <dbReference type="ChEBI" id="CHEBI:59789"/>
    </ligand>
</feature>
<dbReference type="HAMAP" id="MF_00074">
    <property type="entry name" value="16SrRNA_methyltr_G"/>
    <property type="match status" value="1"/>
</dbReference>
<dbReference type="NCBIfam" id="TIGR00138">
    <property type="entry name" value="rsmG_gidB"/>
    <property type="match status" value="1"/>
</dbReference>
<keyword evidence="5 6" id="KW-0949">S-adenosyl-L-methionine</keyword>
<proteinExistence type="inferred from homology"/>
<dbReference type="STRING" id="252474.B1A74_09425"/>
<dbReference type="PANTHER" id="PTHR31760:SF0">
    <property type="entry name" value="S-ADENOSYL-L-METHIONINE-DEPENDENT METHYLTRANSFERASES SUPERFAMILY PROTEIN"/>
    <property type="match status" value="1"/>
</dbReference>
<keyword evidence="4 6" id="KW-0808">Transferase</keyword>
<dbReference type="GO" id="GO:0005829">
    <property type="term" value="C:cytosol"/>
    <property type="evidence" value="ECO:0007669"/>
    <property type="project" value="TreeGrafter"/>
</dbReference>
<keyword evidence="8" id="KW-1185">Reference proteome</keyword>